<dbReference type="Gene3D" id="2.60.40.10">
    <property type="entry name" value="Immunoglobulins"/>
    <property type="match status" value="1"/>
</dbReference>
<dbReference type="Pfam" id="PF22544">
    <property type="entry name" value="HYDIN_VesB_CFA65-like_Ig"/>
    <property type="match status" value="1"/>
</dbReference>
<keyword evidence="9" id="KW-1185">Reference proteome</keyword>
<evidence type="ECO:0000256" key="1">
    <source>
        <dbReference type="ARBA" id="ARBA00004138"/>
    </source>
</evidence>
<feature type="signal peptide" evidence="6">
    <location>
        <begin position="1"/>
        <end position="18"/>
    </location>
</feature>
<accession>A0A6I4ISN2</accession>
<reference evidence="9" key="1">
    <citation type="submission" date="2019-05" db="EMBL/GenBank/DDBJ databases">
        <title>Flavobacterium profundi sp. nov., isolated from a deep-sea seamount.</title>
        <authorList>
            <person name="Zhang D.-C."/>
        </authorList>
    </citation>
    <scope>NUCLEOTIDE SEQUENCE [LARGE SCALE GENOMIC DNA]</scope>
    <source>
        <strain evidence="9">TP390</strain>
    </source>
</reference>
<evidence type="ECO:0000313" key="8">
    <source>
        <dbReference type="EMBL" id="MVO09826.1"/>
    </source>
</evidence>
<keyword evidence="3" id="KW-0963">Cytoplasm</keyword>
<comment type="caution">
    <text evidence="8">The sequence shown here is derived from an EMBL/GenBank/DDBJ whole genome shotgun (WGS) entry which is preliminary data.</text>
</comment>
<dbReference type="Proteomes" id="UP000431264">
    <property type="component" value="Unassembled WGS sequence"/>
</dbReference>
<dbReference type="RefSeq" id="WP_140998200.1">
    <property type="nucleotide sequence ID" value="NZ_VDCZ01000008.1"/>
</dbReference>
<sequence>MKLRLLLITLFMGYFACAQGLEDFSNIPTASSGTYLSRTWTGTDGVTWNATAARTDQTLNGKAICTSGSGSVTSPTYAGGMGVLNFSYVRAFTGTGSRSIQVWVNGSQIGATITVSPTSDVVATYSQPINVSGNVVLELRTSGNQIKIDDISWTTFSACSPPADPSGSISITAGCGSSSLSYSSPSATAYWQTSATGTDTSFPTTSSYTATASGTYYVRVFNGSCWSTNAVSQSVSIVNSVSITTQPTNQASTTGATATFTVAASNVASYQWQVSTNGGSSWSNVGTSSNSYTTPATTLTMNGYLYRVLVSGTAPCGAVTSSEATLTVTTGPCLSQLTFSSAPSGWLENSISYSGGEAVFGATTGDLTTVSLSNPTSLTFDLRRTTNTSAKDLIIEVSTTTQTGTFTTVTTYNLGNTTSGGTTSCTVDLSSYTAFSTVYIRFRKVSSTTSPWYIQNVNVFCGTPPSGPEINVTGNGITIVDGDTSPSSTDNTNFGSVLISTNIVQTFVIQNLGTTDLNLSLPITLSDTSLPQEFIITQPSVSTIAAGGSISFTVTFNSAVAGLFTNTINISNSDTDESLYNFDILAIASNSASGGTTFRPGELIFTGYDGQINGSGAEDEYLVATLVDILPGTVFSIVNSRYEAGAAAGVRTNKWGGGGDDPSESPYQADITYNGSTSIPAGSVLQIITNGTANWFGTINVITNNVSSNRTSDFSGSVLGGTFLTPNISTSSPDQMYLVQGSFTSDGTIDANQANYYLSGTLLHGLTNRAAWVPLANACSGSSATTSANPRESRLPAALTCFNVESISTSSVSGYYENDKEHGTASIYQIINAVADVSNNWTLGTGRYNLNPTNVVATSAGRTFVIGPSNPSGQWVGDVDTNWFNCANWSGLAVPDVNTDVIITSSATNVARVDYTAAYSDIYTDLAVCNDISILGSKLEILASNNNVLEVFGDLLIDTSGVLDMDDSNSGTTDGRLLLHGNWTNNLTNDAFEEGNGTVVFKGVTDQVINTVAPEGTEVFYDVVLNNNFTTSVSNNLIASGDLHVEVGKMVTVSADDYIQVNNDLTVDGNVTVLNDGSLIQVNDAGVNTGNINYERSTTGSSLDYVYWSSPTESSSTPTSGYVYIWNPTQPNPNGGYGYWNLALGTSMDAGKGYIMRDVFSRTFTGVARNGIIAVPIERADYTGTDYSGNNGVTITNLDDNLNLVGNPYPSSINAIDFLLANPNIEGAVRIWTHGITPSTSIQNPFYGSYQANYSINDYVIYNSTGASFGPSTFNGMIAGGQGFFTIMNDGVAAAETIVFNNSMRDKAYDNSQFYRTASGSVSNKHRIWLELKTDVNQSAKTLVGYVEGATMGRDRMFDAVALEATQASIYSIIEGKNMNIQGRFPFNDDDIVSLGVKITKNGNNTIGIFALDGLFSDQDIFLEDLYLHVMHNLKTAPYTFDAPKGIFNDRFVLRFKNTSTLSDELILSDTNLVEIHTGSFIEIKSTSKSNIKSIIIYDILARKIVDEENINQREVMIQALNRNSAPIIVLIELEDGYKVSKKIIF</sequence>
<dbReference type="GO" id="GO:0005737">
    <property type="term" value="C:cytoplasm"/>
    <property type="evidence" value="ECO:0007669"/>
    <property type="project" value="UniProtKB-SubCell"/>
</dbReference>
<gene>
    <name evidence="8" type="ORF">GOQ30_11710</name>
</gene>
<feature type="domain" description="HYDIN/VesB/CFA65-like Ig-like" evidence="7">
    <location>
        <begin position="489"/>
        <end position="576"/>
    </location>
</feature>
<evidence type="ECO:0000259" key="7">
    <source>
        <dbReference type="Pfam" id="PF22544"/>
    </source>
</evidence>
<dbReference type="EMBL" id="WQLW01000008">
    <property type="protein sequence ID" value="MVO09826.1"/>
    <property type="molecule type" value="Genomic_DNA"/>
</dbReference>
<evidence type="ECO:0000256" key="5">
    <source>
        <dbReference type="ARBA" id="ARBA00023273"/>
    </source>
</evidence>
<proteinExistence type="predicted"/>
<dbReference type="InterPro" id="IPR053879">
    <property type="entry name" value="HYDIN_VesB_CFA65-like_Ig"/>
</dbReference>
<dbReference type="OrthoDB" id="1652165at2"/>
<protein>
    <submittedName>
        <fullName evidence="8">Choice-of-anchor D domain-containing protein</fullName>
    </submittedName>
</protein>
<evidence type="ECO:0000256" key="4">
    <source>
        <dbReference type="ARBA" id="ARBA00023069"/>
    </source>
</evidence>
<keyword evidence="5" id="KW-0966">Cell projection</keyword>
<dbReference type="NCBIfam" id="NF012200">
    <property type="entry name" value="choice_anch_D"/>
    <property type="match status" value="1"/>
</dbReference>
<feature type="chain" id="PRO_5026287528" evidence="6">
    <location>
        <begin position="19"/>
        <end position="1546"/>
    </location>
</feature>
<evidence type="ECO:0000256" key="3">
    <source>
        <dbReference type="ARBA" id="ARBA00022490"/>
    </source>
</evidence>
<name>A0A6I4ISN2_9FLAO</name>
<evidence type="ECO:0000256" key="2">
    <source>
        <dbReference type="ARBA" id="ARBA00004496"/>
    </source>
</evidence>
<keyword evidence="4" id="KW-0969">Cilium</keyword>
<organism evidence="8 9">
    <name type="scientific">Flavobacterium profundi</name>
    <dbReference type="NCBI Taxonomy" id="1774945"/>
    <lineage>
        <taxon>Bacteria</taxon>
        <taxon>Pseudomonadati</taxon>
        <taxon>Bacteroidota</taxon>
        <taxon>Flavobacteriia</taxon>
        <taxon>Flavobacteriales</taxon>
        <taxon>Flavobacteriaceae</taxon>
        <taxon>Flavobacterium</taxon>
    </lineage>
</organism>
<evidence type="ECO:0000313" key="9">
    <source>
        <dbReference type="Proteomes" id="UP000431264"/>
    </source>
</evidence>
<dbReference type="InterPro" id="IPR013783">
    <property type="entry name" value="Ig-like_fold"/>
</dbReference>
<evidence type="ECO:0000256" key="6">
    <source>
        <dbReference type="SAM" id="SignalP"/>
    </source>
</evidence>
<comment type="subcellular location">
    <subcellularLocation>
        <location evidence="1">Cell projection</location>
        <location evidence="1">Cilium</location>
    </subcellularLocation>
    <subcellularLocation>
        <location evidence="2">Cytoplasm</location>
    </subcellularLocation>
</comment>
<keyword evidence="6" id="KW-0732">Signal</keyword>